<evidence type="ECO:0000256" key="7">
    <source>
        <dbReference type="ARBA" id="ARBA00023136"/>
    </source>
</evidence>
<dbReference type="Proteomes" id="UP001527882">
    <property type="component" value="Unassembled WGS sequence"/>
</dbReference>
<feature type="transmembrane region" description="Helical" evidence="8">
    <location>
        <begin position="270"/>
        <end position="291"/>
    </location>
</feature>
<organism evidence="9 10">
    <name type="scientific">Paenibacillus gyeongsangnamensis</name>
    <dbReference type="NCBI Taxonomy" id="3388067"/>
    <lineage>
        <taxon>Bacteria</taxon>
        <taxon>Bacillati</taxon>
        <taxon>Bacillota</taxon>
        <taxon>Bacilli</taxon>
        <taxon>Bacillales</taxon>
        <taxon>Paenibacillaceae</taxon>
        <taxon>Paenibacillus</taxon>
    </lineage>
</organism>
<name>A0ABT4QFJ1_9BACL</name>
<dbReference type="RefSeq" id="WP_269884172.1">
    <property type="nucleotide sequence ID" value="NZ_JAQAGZ010000018.1"/>
</dbReference>
<evidence type="ECO:0000256" key="1">
    <source>
        <dbReference type="ARBA" id="ARBA00004141"/>
    </source>
</evidence>
<feature type="transmembrane region" description="Helical" evidence="8">
    <location>
        <begin position="303"/>
        <end position="322"/>
    </location>
</feature>
<evidence type="ECO:0000256" key="6">
    <source>
        <dbReference type="ARBA" id="ARBA00022989"/>
    </source>
</evidence>
<gene>
    <name evidence="9" type="ORF">O9H85_25210</name>
</gene>
<evidence type="ECO:0000313" key="10">
    <source>
        <dbReference type="Proteomes" id="UP001527882"/>
    </source>
</evidence>
<feature type="transmembrane region" description="Helical" evidence="8">
    <location>
        <begin position="12"/>
        <end position="32"/>
    </location>
</feature>
<evidence type="ECO:0000256" key="2">
    <source>
        <dbReference type="ARBA" id="ARBA00007998"/>
    </source>
</evidence>
<feature type="transmembrane region" description="Helical" evidence="8">
    <location>
        <begin position="217"/>
        <end position="240"/>
    </location>
</feature>
<feature type="transmembrane region" description="Helical" evidence="8">
    <location>
        <begin position="108"/>
        <end position="133"/>
    </location>
</feature>
<feature type="transmembrane region" description="Helical" evidence="8">
    <location>
        <begin position="337"/>
        <end position="357"/>
    </location>
</feature>
<proteinExistence type="inferred from homology"/>
<sequence length="368" mass="40924">MEKKAKISAFQLAMIMYPTIVVTAILLLPSMIAKFAHRDMWLSPIWAASGGVFIVWVCYRLHQLYPGQSMIQYAQHIIGRIPGKAVGVILLLFFLQLNGYIIREFGEFMISLFFPKTPILVVMGSIVLVAAYAVRGGMEVLGRCASVFAPMVLILFLMLLVLLIPNMKPRNWLPCLENGIQPTLIGAIVPMGGWFGEFCLVSFLFPALKEGERGFKWSLLTVLFVTLTMVITNLATLSIYGNLMESIHFPVILASRYVQLADFIEHVESLVMAIWILGVFVKVSMFLYAAVVGTAEWLNLSDYRLLVLPVALICLPLSVWLAPNLQGLSYAISTSGTFYYATVQYLIPTVLLITAMIRSGKKPKAKGV</sequence>
<keyword evidence="4" id="KW-0309">Germination</keyword>
<comment type="caution">
    <text evidence="9">The sequence shown here is derived from an EMBL/GenBank/DDBJ whole genome shotgun (WGS) entry which is preliminary data.</text>
</comment>
<evidence type="ECO:0000256" key="4">
    <source>
        <dbReference type="ARBA" id="ARBA00022544"/>
    </source>
</evidence>
<feature type="transmembrane region" description="Helical" evidence="8">
    <location>
        <begin position="83"/>
        <end position="102"/>
    </location>
</feature>
<keyword evidence="5 8" id="KW-0812">Transmembrane</keyword>
<dbReference type="Pfam" id="PF03845">
    <property type="entry name" value="Spore_permease"/>
    <property type="match status" value="1"/>
</dbReference>
<comment type="subcellular location">
    <subcellularLocation>
        <location evidence="1">Membrane</location>
        <topology evidence="1">Multi-pass membrane protein</topology>
    </subcellularLocation>
</comment>
<dbReference type="PANTHER" id="PTHR34975">
    <property type="entry name" value="SPORE GERMINATION PROTEIN A2"/>
    <property type="match status" value="1"/>
</dbReference>
<evidence type="ECO:0000313" key="9">
    <source>
        <dbReference type="EMBL" id="MCZ8515649.1"/>
    </source>
</evidence>
<comment type="similarity">
    <text evidence="2">Belongs to the amino acid-polyamine-organocation (APC) superfamily. Spore germination protein (SGP) (TC 2.A.3.9) family.</text>
</comment>
<keyword evidence="6 8" id="KW-1133">Transmembrane helix</keyword>
<dbReference type="PANTHER" id="PTHR34975:SF2">
    <property type="entry name" value="SPORE GERMINATION PROTEIN A2"/>
    <property type="match status" value="1"/>
</dbReference>
<feature type="transmembrane region" description="Helical" evidence="8">
    <location>
        <begin position="44"/>
        <end position="62"/>
    </location>
</feature>
<accession>A0ABT4QFJ1</accession>
<keyword evidence="3" id="KW-0813">Transport</keyword>
<feature type="transmembrane region" description="Helical" evidence="8">
    <location>
        <begin position="184"/>
        <end position="205"/>
    </location>
</feature>
<feature type="transmembrane region" description="Helical" evidence="8">
    <location>
        <begin position="145"/>
        <end position="164"/>
    </location>
</feature>
<dbReference type="InterPro" id="IPR004761">
    <property type="entry name" value="Spore_GerAB"/>
</dbReference>
<keyword evidence="10" id="KW-1185">Reference proteome</keyword>
<keyword evidence="7 8" id="KW-0472">Membrane</keyword>
<evidence type="ECO:0000256" key="3">
    <source>
        <dbReference type="ARBA" id="ARBA00022448"/>
    </source>
</evidence>
<dbReference type="Gene3D" id="1.20.1740.10">
    <property type="entry name" value="Amino acid/polyamine transporter I"/>
    <property type="match status" value="1"/>
</dbReference>
<reference evidence="9 10" key="1">
    <citation type="submission" date="2022-12" db="EMBL/GenBank/DDBJ databases">
        <title>Draft genome sequence of Paenibacillus sp. dW9.</title>
        <authorList>
            <person name="Choi E.-W."/>
            <person name="Kim D.-U."/>
        </authorList>
    </citation>
    <scope>NUCLEOTIDE SEQUENCE [LARGE SCALE GENOMIC DNA]</scope>
    <source>
        <strain evidence="10">dW9</strain>
    </source>
</reference>
<dbReference type="NCBIfam" id="TIGR00912">
    <property type="entry name" value="2A0309"/>
    <property type="match status" value="1"/>
</dbReference>
<evidence type="ECO:0000256" key="8">
    <source>
        <dbReference type="SAM" id="Phobius"/>
    </source>
</evidence>
<evidence type="ECO:0000256" key="5">
    <source>
        <dbReference type="ARBA" id="ARBA00022692"/>
    </source>
</evidence>
<protein>
    <submittedName>
        <fullName evidence="9">Endospore germination permease</fullName>
    </submittedName>
</protein>
<dbReference type="EMBL" id="JAQAGZ010000018">
    <property type="protein sequence ID" value="MCZ8515649.1"/>
    <property type="molecule type" value="Genomic_DNA"/>
</dbReference>